<evidence type="ECO:0000313" key="2">
    <source>
        <dbReference type="Proteomes" id="UP000621455"/>
    </source>
</evidence>
<organism evidence="1 2">
    <name type="scientific">Massilia frigida</name>
    <dbReference type="NCBI Taxonomy" id="2609281"/>
    <lineage>
        <taxon>Bacteria</taxon>
        <taxon>Pseudomonadati</taxon>
        <taxon>Pseudomonadota</taxon>
        <taxon>Betaproteobacteria</taxon>
        <taxon>Burkholderiales</taxon>
        <taxon>Oxalobacteraceae</taxon>
        <taxon>Telluria group</taxon>
        <taxon>Massilia</taxon>
    </lineage>
</organism>
<proteinExistence type="predicted"/>
<dbReference type="RefSeq" id="WP_167083919.1">
    <property type="nucleotide sequence ID" value="NZ_WHJG01000001.1"/>
</dbReference>
<reference evidence="1 2" key="1">
    <citation type="submission" date="2019-10" db="EMBL/GenBank/DDBJ databases">
        <title>Taxonomy of Antarctic Massilia spp.: description of Massilia rubra sp. nov., Massilia aquatica sp. nov., Massilia mucilaginosa sp. nov., Massilia frigida sp. nov. isolated from streams, lakes and regoliths.</title>
        <authorList>
            <person name="Holochova P."/>
            <person name="Sedlacek I."/>
            <person name="Kralova S."/>
            <person name="Maslanova I."/>
            <person name="Busse H.-J."/>
            <person name="Stankova E."/>
            <person name="Vrbovska V."/>
            <person name="Kovarovic V."/>
            <person name="Bartak M."/>
            <person name="Svec P."/>
            <person name="Pantucek R."/>
        </authorList>
    </citation>
    <scope>NUCLEOTIDE SEQUENCE [LARGE SCALE GENOMIC DNA]</scope>
    <source>
        <strain evidence="1 2">CCM 8695</strain>
    </source>
</reference>
<comment type="caution">
    <text evidence="1">The sequence shown here is derived from an EMBL/GenBank/DDBJ whole genome shotgun (WGS) entry which is preliminary data.</text>
</comment>
<protein>
    <recommendedName>
        <fullName evidence="3">VOC domain-containing protein</fullName>
    </recommendedName>
</protein>
<dbReference type="EMBL" id="WHJG01000001">
    <property type="protein sequence ID" value="NHZ77689.1"/>
    <property type="molecule type" value="Genomic_DNA"/>
</dbReference>
<evidence type="ECO:0000313" key="1">
    <source>
        <dbReference type="EMBL" id="NHZ77689.1"/>
    </source>
</evidence>
<keyword evidence="2" id="KW-1185">Reference proteome</keyword>
<sequence>MGSSQSVFDACANVELIGASRIRSDAGIKNRRVGVAHFFVRAEDDLEAVSDITDRCVQNGLVVGEYIYPPEKELPRFARGGNWLIRPPITLNNEQP</sequence>
<name>A0ABX0N4T1_9BURK</name>
<accession>A0ABX0N4T1</accession>
<gene>
    <name evidence="1" type="ORF">F2P44_00010</name>
</gene>
<dbReference type="Proteomes" id="UP000621455">
    <property type="component" value="Unassembled WGS sequence"/>
</dbReference>
<evidence type="ECO:0008006" key="3">
    <source>
        <dbReference type="Google" id="ProtNLM"/>
    </source>
</evidence>